<protein>
    <submittedName>
        <fullName evidence="2">Uncharacterized protein</fullName>
    </submittedName>
</protein>
<dbReference type="Proteomes" id="UP000583944">
    <property type="component" value="Unassembled WGS sequence"/>
</dbReference>
<comment type="caution">
    <text evidence="2">The sequence shown here is derived from an EMBL/GenBank/DDBJ whole genome shotgun (WGS) entry which is preliminary data.</text>
</comment>
<evidence type="ECO:0000313" key="2">
    <source>
        <dbReference type="EMBL" id="KAF5226164.1"/>
    </source>
</evidence>
<feature type="coiled-coil region" evidence="1">
    <location>
        <begin position="40"/>
        <end position="67"/>
    </location>
</feature>
<gene>
    <name evidence="2" type="ORF">ECC02_000725</name>
</gene>
<accession>A0A7J6YHB6</accession>
<dbReference type="VEuPathDB" id="TriTrypDB:ECC02_000725"/>
<keyword evidence="1" id="KW-0175">Coiled coil</keyword>
<reference evidence="2 3" key="1">
    <citation type="journal article" date="2019" name="Genome Biol. Evol.">
        <title>Nanopore Sequencing Significantly Improves Genome Assembly of the Protozoan Parasite Trypanosoma cruzi.</title>
        <authorList>
            <person name="Diaz-Viraque F."/>
            <person name="Pita S."/>
            <person name="Greif G."/>
            <person name="de Souza R.C.M."/>
            <person name="Iraola G."/>
            <person name="Robello C."/>
        </authorList>
    </citation>
    <scope>NUCLEOTIDE SEQUENCE [LARGE SCALE GENOMIC DNA]</scope>
    <source>
        <strain evidence="2 3">Berenice</strain>
    </source>
</reference>
<organism evidence="2 3">
    <name type="scientific">Trypanosoma cruzi</name>
    <dbReference type="NCBI Taxonomy" id="5693"/>
    <lineage>
        <taxon>Eukaryota</taxon>
        <taxon>Discoba</taxon>
        <taxon>Euglenozoa</taxon>
        <taxon>Kinetoplastea</taxon>
        <taxon>Metakinetoplastina</taxon>
        <taxon>Trypanosomatida</taxon>
        <taxon>Trypanosomatidae</taxon>
        <taxon>Trypanosoma</taxon>
        <taxon>Schizotrypanum</taxon>
    </lineage>
</organism>
<proteinExistence type="predicted"/>
<evidence type="ECO:0000256" key="1">
    <source>
        <dbReference type="SAM" id="Coils"/>
    </source>
</evidence>
<name>A0A7J6YHB6_TRYCR</name>
<dbReference type="EMBL" id="JABDHM010000003">
    <property type="protein sequence ID" value="KAF5226164.1"/>
    <property type="molecule type" value="Genomic_DNA"/>
</dbReference>
<evidence type="ECO:0000313" key="3">
    <source>
        <dbReference type="Proteomes" id="UP000583944"/>
    </source>
</evidence>
<dbReference type="AlphaFoldDB" id="A0A7J6YHB6"/>
<sequence length="401" mass="45259">MFFKHLSFLFFFFAFFIYLYNFFASWTDVAVGFLGGMAGASTALENVDEALEANRRLQKKLRRMIRQLCEAHDRFSALRVTLCMPTSSPRRRQRLSGKRDRVHSAPVTYYFNDRLPSSSSFAPFRHAGVYAEGGIPRYAPLPLTADEVRWKEASETFSPLRHDVLNATMRVKFSGKKEEGDDDIVNDYEFIAAVRGYIGNPCGATFWKALDGHGRPQFDIASRYVALRILKKINSVPSHYEAYQLSEEEKNAAAKEAVRCHFGDLGAMFAAYAELLVAAARRHAYMAELVGKVVDPFPPYVWESRVNFMRMVDSIVQEAGISDGHDALWDGEDVVLAQRFVGQSQKKPSLVDLTACLLAFKSEILGKKSGLQEIARIFLPRCGGPPLTLWDLKQLRLPNES</sequence>